<dbReference type="EMBL" id="CACRXK020003730">
    <property type="protein sequence ID" value="CAB4000010.1"/>
    <property type="molecule type" value="Genomic_DNA"/>
</dbReference>
<feature type="non-terminal residue" evidence="3">
    <location>
        <position position="1"/>
    </location>
</feature>
<feature type="domain" description="DUF7869" evidence="2">
    <location>
        <begin position="924"/>
        <end position="1120"/>
    </location>
</feature>
<feature type="compositionally biased region" description="Basic and acidic residues" evidence="1">
    <location>
        <begin position="1213"/>
        <end position="1223"/>
    </location>
</feature>
<feature type="compositionally biased region" description="Polar residues" evidence="1">
    <location>
        <begin position="64"/>
        <end position="82"/>
    </location>
</feature>
<feature type="domain" description="DUF7869" evidence="2">
    <location>
        <begin position="383"/>
        <end position="579"/>
    </location>
</feature>
<evidence type="ECO:0000313" key="4">
    <source>
        <dbReference type="Proteomes" id="UP001152795"/>
    </source>
</evidence>
<reference evidence="3" key="1">
    <citation type="submission" date="2020-04" db="EMBL/GenBank/DDBJ databases">
        <authorList>
            <person name="Alioto T."/>
            <person name="Alioto T."/>
            <person name="Gomez Garrido J."/>
        </authorList>
    </citation>
    <scope>NUCLEOTIDE SEQUENCE</scope>
    <source>
        <strain evidence="3">A484AB</strain>
    </source>
</reference>
<feature type="region of interest" description="Disordered" evidence="1">
    <location>
        <begin position="1"/>
        <end position="82"/>
    </location>
</feature>
<sequence>MSSPCGFGFSSSPEPTTPTSIQTLCEGETEASSPDGIGFSSDNENTRTPQSVSSFPRIFASPGRSLSSSPVGIGFSSDNESTLSPQNVASFPRIFASPGRSLSSSPVGIGFSSDNESTLSPQNGTNRKNKQVVLEIIESECCPLDCLKSLPFKDIDSVRREFTSLETIVDERNYILNYLKDNTSITHDAEKGTTTVFRIKGTHVCKQAWIKVHGLKLQRFKTIHCDFKDGSEAYVHGNTGLKRPTTKTSECIAWLRFLVNSIGDQQPDSGKVHLPSCFTKLALYQKMLSEQDSDDTISRKTDLPNAILAPSIKKQLEATMNKAKRKAIQELLDKHIERVMNERKKYHLHRYKARRSPSKYLTIILDGMDQSKTDVPNLRRVCKSTANLQKMRTHLVGAIMHSGLCPMGKTFHGIFDLFQWPHDSNLTMNIPITLLTLFNDRFGLPPVLNLQLDNCWRKNKNKYVFTFLSLLVEWSVFDKIKGNFLPVGHTHEDIDALFGCFSKHLKFLDVYTVDDIRKAYEECSNKPHPESRCLSKMYDIKEWLDAHSDDLHKHVRPHCFKFVRNEENKAVMYYRKWSGDEWMGPVQLLKVPPNFSKADLPKLASDMQKWYSVMPPSAREWWESLLQTLETTGNHVPADNTDCLIFSLKNNVQRPTAEPVETAEIPAQLSALEEKELEPLEEIYTGPYKAPASRGVNMDDNYLAAIKPGVFVAVYISNYKKRPVIGKVTEVCDNQFTLNYWKGSYSTAWQPHMVKEVIARFKTIHCDFKDGSEAYVHGNTGLKRPTTKTSECIAWLRFLVNSIGDQQPDSGKVHLPSCFTKLALYQKMLSEQDSDDTISRKTDLPNAILAPSIKKQLEATMNKAKRKAIQELLDKHIERVMNERKKYHLHRYKARRSPSKYLTIILDGMDQSKTDVPNLRRVCKSTANLQKMRTHLVGAIMHSGLCPMGKTFHGIFDLFQWPHDSNLTMNIPITLLTLFNDRFGLPPVLNLQLDNCWRKNKNKYVFTFLSLLVEWSVFDKIKGNFLPVGHTHEDIDALFGCFSKHLKFLDVYTVDDIRKAYEECSNKPHPESRCLSKMYDIKEWLDAHSDDLHKHVRPHCFKFVRNEENKAVMYYRKWSGDEWMGPVQLLKVPPNFSKADLPKLASDMQKWYSVMPPSAREWWESLLQTLETTGNHVPADNTDCLIFSLKNNVQRPTAEPVETAEIPAQLSALEEKELEPLEE</sequence>
<keyword evidence="4" id="KW-1185">Reference proteome</keyword>
<feature type="region of interest" description="Disordered" evidence="1">
    <location>
        <begin position="1197"/>
        <end position="1223"/>
    </location>
</feature>
<dbReference type="InterPro" id="IPR057191">
    <property type="entry name" value="DUF7869"/>
</dbReference>
<accession>A0A7D9E2F0</accession>
<dbReference type="OrthoDB" id="5966248at2759"/>
<feature type="compositionally biased region" description="Low complexity" evidence="1">
    <location>
        <begin position="1"/>
        <end position="20"/>
    </location>
</feature>
<gene>
    <name evidence="3" type="ORF">PACLA_8A073411</name>
</gene>
<feature type="compositionally biased region" description="Polar residues" evidence="1">
    <location>
        <begin position="40"/>
        <end position="54"/>
    </location>
</feature>
<evidence type="ECO:0000313" key="3">
    <source>
        <dbReference type="EMBL" id="CAB4000010.1"/>
    </source>
</evidence>
<organism evidence="3 4">
    <name type="scientific">Paramuricea clavata</name>
    <name type="common">Red gorgonian</name>
    <name type="synonym">Violescent sea-whip</name>
    <dbReference type="NCBI Taxonomy" id="317549"/>
    <lineage>
        <taxon>Eukaryota</taxon>
        <taxon>Metazoa</taxon>
        <taxon>Cnidaria</taxon>
        <taxon>Anthozoa</taxon>
        <taxon>Octocorallia</taxon>
        <taxon>Malacalcyonacea</taxon>
        <taxon>Plexauridae</taxon>
        <taxon>Paramuricea</taxon>
    </lineage>
</organism>
<dbReference type="Proteomes" id="UP001152795">
    <property type="component" value="Unassembled WGS sequence"/>
</dbReference>
<name>A0A7D9E2F0_PARCT</name>
<comment type="caution">
    <text evidence="3">The sequence shown here is derived from an EMBL/GenBank/DDBJ whole genome shotgun (WGS) entry which is preliminary data.</text>
</comment>
<protein>
    <recommendedName>
        <fullName evidence="2">DUF7869 domain-containing protein</fullName>
    </recommendedName>
</protein>
<dbReference type="PANTHER" id="PTHR33153">
    <property type="entry name" value="MYND-TYPE DOMAIN-CONTAINING PROTEIN"/>
    <property type="match status" value="1"/>
</dbReference>
<dbReference type="AlphaFoldDB" id="A0A7D9E2F0"/>
<evidence type="ECO:0000256" key="1">
    <source>
        <dbReference type="SAM" id="MobiDB-lite"/>
    </source>
</evidence>
<evidence type="ECO:0000259" key="2">
    <source>
        <dbReference type="Pfam" id="PF25273"/>
    </source>
</evidence>
<dbReference type="PANTHER" id="PTHR33153:SF3">
    <property type="entry name" value="TRAFFICKING PROTEIN PARTICLE COMPLEX SUBUNIT 11 DOMAIN-CONTAINING PROTEIN"/>
    <property type="match status" value="1"/>
</dbReference>
<dbReference type="Pfam" id="PF25273">
    <property type="entry name" value="DUF7869"/>
    <property type="match status" value="2"/>
</dbReference>
<proteinExistence type="predicted"/>